<dbReference type="Gene3D" id="3.40.50.300">
    <property type="entry name" value="P-loop containing nucleotide triphosphate hydrolases"/>
    <property type="match status" value="1"/>
</dbReference>
<dbReference type="GO" id="GO:0004141">
    <property type="term" value="F:dethiobiotin synthase activity"/>
    <property type="evidence" value="ECO:0007669"/>
    <property type="project" value="UniProtKB-EC"/>
</dbReference>
<protein>
    <recommendedName>
        <fullName evidence="9">ATP-dependent dethiobiotin synthetase BioD</fullName>
        <ecNumber evidence="9">6.3.3.3</ecNumber>
    </recommendedName>
    <alternativeName>
        <fullName evidence="9">DTB synthetase</fullName>
        <shortName evidence="9">DTBS</shortName>
    </alternativeName>
    <alternativeName>
        <fullName evidence="9">Dethiobiotin synthase</fullName>
    </alternativeName>
</protein>
<keyword evidence="1 9" id="KW-0963">Cytoplasm</keyword>
<accession>A0ABT7C2I1</accession>
<keyword evidence="6 9" id="KW-0067">ATP-binding</keyword>
<dbReference type="InterPro" id="IPR004472">
    <property type="entry name" value="DTB_synth_BioD"/>
</dbReference>
<dbReference type="Pfam" id="PF13500">
    <property type="entry name" value="AAA_26"/>
    <property type="match status" value="1"/>
</dbReference>
<feature type="binding site" evidence="9">
    <location>
        <begin position="202"/>
        <end position="204"/>
    </location>
    <ligand>
        <name>ATP</name>
        <dbReference type="ChEBI" id="CHEBI:30616"/>
    </ligand>
</feature>
<keyword evidence="11" id="KW-1185">Reference proteome</keyword>
<feature type="binding site" evidence="9">
    <location>
        <position position="18"/>
    </location>
    <ligand>
        <name>Mg(2+)</name>
        <dbReference type="ChEBI" id="CHEBI:18420"/>
    </ligand>
</feature>
<feature type="binding site" evidence="9">
    <location>
        <position position="49"/>
    </location>
    <ligand>
        <name>ATP</name>
        <dbReference type="ChEBI" id="CHEBI:30616"/>
    </ligand>
</feature>
<evidence type="ECO:0000256" key="4">
    <source>
        <dbReference type="ARBA" id="ARBA00022741"/>
    </source>
</evidence>
<dbReference type="CDD" id="cd03109">
    <property type="entry name" value="DTBS"/>
    <property type="match status" value="1"/>
</dbReference>
<feature type="active site" evidence="9">
    <location>
        <position position="41"/>
    </location>
</feature>
<comment type="subcellular location">
    <subcellularLocation>
        <location evidence="9">Cytoplasm</location>
    </subcellularLocation>
</comment>
<keyword evidence="3 9" id="KW-0479">Metal-binding</keyword>
<organism evidence="10 11">
    <name type="scientific">Roseofilum casamattae BLCC-M143</name>
    <dbReference type="NCBI Taxonomy" id="3022442"/>
    <lineage>
        <taxon>Bacteria</taxon>
        <taxon>Bacillati</taxon>
        <taxon>Cyanobacteriota</taxon>
        <taxon>Cyanophyceae</taxon>
        <taxon>Desertifilales</taxon>
        <taxon>Desertifilaceae</taxon>
        <taxon>Roseofilum</taxon>
        <taxon>Roseofilum casamattae</taxon>
    </lineage>
</organism>
<comment type="subunit">
    <text evidence="9">Homodimer.</text>
</comment>
<feature type="binding site" evidence="9">
    <location>
        <position position="49"/>
    </location>
    <ligand>
        <name>Mg(2+)</name>
        <dbReference type="ChEBI" id="CHEBI:18420"/>
    </ligand>
</feature>
<reference evidence="10 11" key="1">
    <citation type="submission" date="2023-01" db="EMBL/GenBank/DDBJ databases">
        <title>Novel diversity within Roseofilum (Cyanobacteria; Desertifilaceae) from marine benthic mats with descriptions of four novel species.</title>
        <authorList>
            <person name="Wang Y."/>
            <person name="Berthold D.E."/>
            <person name="Hu J."/>
            <person name="Lefler F.W."/>
            <person name="Laughinghouse H.D. IV."/>
        </authorList>
    </citation>
    <scope>NUCLEOTIDE SEQUENCE [LARGE SCALE GENOMIC DNA]</scope>
    <source>
        <strain evidence="10 11">BLCC-M143</strain>
    </source>
</reference>
<evidence type="ECO:0000256" key="5">
    <source>
        <dbReference type="ARBA" id="ARBA00022756"/>
    </source>
</evidence>
<dbReference type="HAMAP" id="MF_00336">
    <property type="entry name" value="BioD"/>
    <property type="match status" value="1"/>
</dbReference>
<comment type="function">
    <text evidence="9">Catalyzes a mechanistically unusual reaction, the ATP-dependent insertion of CO2 between the N7 and N8 nitrogen atoms of 7,8-diaminopelargonic acid (DAPA, also called 7,8-diammoniononanoate) to form a ureido ring.</text>
</comment>
<dbReference type="SUPFAM" id="SSF52540">
    <property type="entry name" value="P-loop containing nucleoside triphosphate hydrolases"/>
    <property type="match status" value="1"/>
</dbReference>
<dbReference type="RefSeq" id="WP_283760295.1">
    <property type="nucleotide sequence ID" value="NZ_JAQOSQ010000043.1"/>
</dbReference>
<gene>
    <name evidence="9 10" type="primary">bioD</name>
    <name evidence="10" type="ORF">PMH09_20945</name>
</gene>
<feature type="binding site" evidence="9">
    <location>
        <begin position="14"/>
        <end position="19"/>
    </location>
    <ligand>
        <name>ATP</name>
        <dbReference type="ChEBI" id="CHEBI:30616"/>
    </ligand>
</feature>
<dbReference type="PANTHER" id="PTHR43210:SF2">
    <property type="entry name" value="ATP-DEPENDENT DETHIOBIOTIN SYNTHETASE BIOD 2"/>
    <property type="match status" value="1"/>
</dbReference>
<dbReference type="EC" id="6.3.3.3" evidence="9"/>
<evidence type="ECO:0000313" key="11">
    <source>
        <dbReference type="Proteomes" id="UP001232992"/>
    </source>
</evidence>
<keyword evidence="5 9" id="KW-0093">Biotin biosynthesis</keyword>
<evidence type="ECO:0000256" key="2">
    <source>
        <dbReference type="ARBA" id="ARBA00022598"/>
    </source>
</evidence>
<sequence length="237" mass="25683">MTSNTLLIAGTDTDAGKTVLTTALVAYWQTYCRDRALGLMKPIQSGVGDLELYQTLFTLDQSPESITPVYFQTPVAPPIAAEQENAIVDLAPVWQELTTLQQSKDRVLVEGLGGLGSPVTRELIVADLARDWQLPTVLVVPIKLGAISQTIANVVLARHYRVPLIGVILNTITPITPKQQEQWAPITLLESLAGVRVLGTLPYLQNPQDLTQLTQAAAGLDLECLFDRFVPAQSSVG</sequence>
<evidence type="ECO:0000256" key="3">
    <source>
        <dbReference type="ARBA" id="ARBA00022723"/>
    </source>
</evidence>
<feature type="binding site" evidence="9">
    <location>
        <begin position="110"/>
        <end position="113"/>
    </location>
    <ligand>
        <name>ATP</name>
        <dbReference type="ChEBI" id="CHEBI:30616"/>
    </ligand>
</feature>
<dbReference type="PANTHER" id="PTHR43210">
    <property type="entry name" value="DETHIOBIOTIN SYNTHETASE"/>
    <property type="match status" value="1"/>
</dbReference>
<keyword evidence="7 9" id="KW-0460">Magnesium</keyword>
<dbReference type="NCBIfam" id="TIGR00347">
    <property type="entry name" value="bioD"/>
    <property type="match status" value="1"/>
</dbReference>
<keyword evidence="4 9" id="KW-0547">Nucleotide-binding</keyword>
<dbReference type="PIRSF" id="PIRSF006755">
    <property type="entry name" value="DTB_synth"/>
    <property type="match status" value="1"/>
</dbReference>
<evidence type="ECO:0000256" key="9">
    <source>
        <dbReference type="HAMAP-Rule" id="MF_00336"/>
    </source>
</evidence>
<evidence type="ECO:0000313" key="10">
    <source>
        <dbReference type="EMBL" id="MDJ1185654.1"/>
    </source>
</evidence>
<evidence type="ECO:0000256" key="1">
    <source>
        <dbReference type="ARBA" id="ARBA00022490"/>
    </source>
</evidence>
<feature type="binding site" evidence="9">
    <location>
        <position position="110"/>
    </location>
    <ligand>
        <name>Mg(2+)</name>
        <dbReference type="ChEBI" id="CHEBI:18420"/>
    </ligand>
</feature>
<dbReference type="EMBL" id="JAQOSQ010000043">
    <property type="protein sequence ID" value="MDJ1185654.1"/>
    <property type="molecule type" value="Genomic_DNA"/>
</dbReference>
<name>A0ABT7C2I1_9CYAN</name>
<comment type="similarity">
    <text evidence="9">Belongs to the dethiobiotin synthetase family.</text>
</comment>
<evidence type="ECO:0000256" key="7">
    <source>
        <dbReference type="ARBA" id="ARBA00022842"/>
    </source>
</evidence>
<comment type="caution">
    <text evidence="10">The sequence shown here is derived from an EMBL/GenBank/DDBJ whole genome shotgun (WGS) entry which is preliminary data.</text>
</comment>
<dbReference type="InterPro" id="IPR027417">
    <property type="entry name" value="P-loop_NTPase"/>
</dbReference>
<comment type="catalytic activity">
    <reaction evidence="9">
        <text>(7R,8S)-7,8-diammoniononanoate + CO2 + ATP = (4R,5S)-dethiobiotin + ADP + phosphate + 3 H(+)</text>
        <dbReference type="Rhea" id="RHEA:15805"/>
        <dbReference type="ChEBI" id="CHEBI:15378"/>
        <dbReference type="ChEBI" id="CHEBI:16526"/>
        <dbReference type="ChEBI" id="CHEBI:30616"/>
        <dbReference type="ChEBI" id="CHEBI:43474"/>
        <dbReference type="ChEBI" id="CHEBI:149469"/>
        <dbReference type="ChEBI" id="CHEBI:149473"/>
        <dbReference type="ChEBI" id="CHEBI:456216"/>
        <dbReference type="EC" id="6.3.3.3"/>
    </reaction>
</comment>
<comment type="catalytic activity">
    <reaction evidence="8">
        <text>(7R,8S)-8-amino-7-(carboxyamino)nonanoate + ATP = (4R,5S)-dethiobiotin + ADP + phosphate + H(+)</text>
        <dbReference type="Rhea" id="RHEA:63684"/>
        <dbReference type="ChEBI" id="CHEBI:15378"/>
        <dbReference type="ChEBI" id="CHEBI:30616"/>
        <dbReference type="ChEBI" id="CHEBI:43474"/>
        <dbReference type="ChEBI" id="CHEBI:149470"/>
        <dbReference type="ChEBI" id="CHEBI:149473"/>
        <dbReference type="ChEBI" id="CHEBI:456216"/>
    </reaction>
</comment>
<keyword evidence="2 9" id="KW-0436">Ligase</keyword>
<evidence type="ECO:0000256" key="6">
    <source>
        <dbReference type="ARBA" id="ARBA00022840"/>
    </source>
</evidence>
<comment type="cofactor">
    <cofactor evidence="9">
        <name>Mg(2+)</name>
        <dbReference type="ChEBI" id="CHEBI:18420"/>
    </cofactor>
</comment>
<dbReference type="Proteomes" id="UP001232992">
    <property type="component" value="Unassembled WGS sequence"/>
</dbReference>
<proteinExistence type="inferred from homology"/>
<feature type="binding site" evidence="9">
    <location>
        <position position="45"/>
    </location>
    <ligand>
        <name>substrate</name>
    </ligand>
</feature>
<comment type="pathway">
    <text evidence="9">Cofactor biosynthesis; biotin biosynthesis; biotin from 7,8-diaminononanoate: step 1/2.</text>
</comment>
<feature type="binding site" evidence="9">
    <location>
        <begin position="170"/>
        <end position="171"/>
    </location>
    <ligand>
        <name>ATP</name>
        <dbReference type="ChEBI" id="CHEBI:30616"/>
    </ligand>
</feature>
<feature type="binding site" evidence="9">
    <location>
        <position position="208"/>
    </location>
    <ligand>
        <name>ATP</name>
        <dbReference type="ChEBI" id="CHEBI:30616"/>
    </ligand>
</feature>
<evidence type="ECO:0000256" key="8">
    <source>
        <dbReference type="ARBA" id="ARBA00047386"/>
    </source>
</evidence>